<dbReference type="SUPFAM" id="SSF54695">
    <property type="entry name" value="POZ domain"/>
    <property type="match status" value="1"/>
</dbReference>
<evidence type="ECO:0000313" key="4">
    <source>
        <dbReference type="Proteomes" id="UP000789739"/>
    </source>
</evidence>
<sequence length="461" mass="53012">MSTNFYTQHSKNFSQLLEHGKNFDLILYAGDKQDRKEFKVHTQILCAQSTYFQAALSKKWLKKKGDRYVFEKANVEADVFEIILRYLYTGEVDIKKYDGSQILKLLLATDELDLGDLLQFAQNYLIKSRESFIIEQPVRVLESIFRLESCETLRLFCLNEICKNCTHLFGSNDYLTLEEDIFAQILEQDKLHIKEVELWKCVMKWGTSRHPGLKTSPTEWSKDDVNQMKKTLATLIGHIRFFAMPADEYYDEVRPYKKLFSKKLREEMLQFIMLPSRKPNDIMAKTRGKPLNSRLVGYSVMALVAGWIDSMNTAYDEIPYEFTLIYRASRDGFDNQKFLKMCSSKGPTVVIAKVTNNPSIFGGYNPSHWNSTGSQYYSSADNSFIFEMSDGKSTAGARIGRCVSFGGWSYNGYGPFFGSNFYINQQTWSSNISGCNRYGIACSVTSGTLEEYEVFTVKRQG</sequence>
<comment type="caution">
    <text evidence="3">The sequence shown here is derived from an EMBL/GenBank/DDBJ whole genome shotgun (WGS) entry which is preliminary data.</text>
</comment>
<dbReference type="PANTHER" id="PTHR24410:SF23">
    <property type="entry name" value="BTB DOMAIN-CONTAINING PROTEIN-RELATED"/>
    <property type="match status" value="1"/>
</dbReference>
<evidence type="ECO:0000313" key="3">
    <source>
        <dbReference type="EMBL" id="CAG8511455.1"/>
    </source>
</evidence>
<organism evidence="3 4">
    <name type="scientific">Paraglomus brasilianum</name>
    <dbReference type="NCBI Taxonomy" id="144538"/>
    <lineage>
        <taxon>Eukaryota</taxon>
        <taxon>Fungi</taxon>
        <taxon>Fungi incertae sedis</taxon>
        <taxon>Mucoromycota</taxon>
        <taxon>Glomeromycotina</taxon>
        <taxon>Glomeromycetes</taxon>
        <taxon>Paraglomerales</taxon>
        <taxon>Paraglomeraceae</taxon>
        <taxon>Paraglomus</taxon>
    </lineage>
</organism>
<proteinExistence type="predicted"/>
<dbReference type="InterPro" id="IPR000210">
    <property type="entry name" value="BTB/POZ_dom"/>
</dbReference>
<dbReference type="CDD" id="cd18186">
    <property type="entry name" value="BTB_POZ_ZBTB_KLHL-like"/>
    <property type="match status" value="1"/>
</dbReference>
<dbReference type="Pfam" id="PF07707">
    <property type="entry name" value="BACK"/>
    <property type="match status" value="1"/>
</dbReference>
<evidence type="ECO:0000259" key="1">
    <source>
        <dbReference type="PROSITE" id="PS50097"/>
    </source>
</evidence>
<keyword evidence="4" id="KW-1185">Reference proteome</keyword>
<dbReference type="AlphaFoldDB" id="A0A9N8ZYW7"/>
<dbReference type="Gene3D" id="1.25.40.420">
    <property type="match status" value="1"/>
</dbReference>
<dbReference type="PANTHER" id="PTHR24410">
    <property type="entry name" value="HL07962P-RELATED"/>
    <property type="match status" value="1"/>
</dbReference>
<dbReference type="PROSITE" id="PS50097">
    <property type="entry name" value="BTB"/>
    <property type="match status" value="1"/>
</dbReference>
<reference evidence="3" key="1">
    <citation type="submission" date="2021-06" db="EMBL/GenBank/DDBJ databases">
        <authorList>
            <person name="Kallberg Y."/>
            <person name="Tangrot J."/>
            <person name="Rosling A."/>
        </authorList>
    </citation>
    <scope>NUCLEOTIDE SEQUENCE</scope>
    <source>
        <strain evidence="3">BR232B</strain>
    </source>
</reference>
<feature type="domain" description="BTB" evidence="1">
    <location>
        <begin position="23"/>
        <end position="96"/>
    </location>
</feature>
<dbReference type="InterPro" id="IPR011333">
    <property type="entry name" value="SKP1/BTB/POZ_sf"/>
</dbReference>
<dbReference type="Proteomes" id="UP000789739">
    <property type="component" value="Unassembled WGS sequence"/>
</dbReference>
<feature type="domain" description="TLDc" evidence="2">
    <location>
        <begin position="294"/>
        <end position="461"/>
    </location>
</feature>
<protein>
    <submittedName>
        <fullName evidence="3">5805_t:CDS:1</fullName>
    </submittedName>
</protein>
<name>A0A9N8ZYW7_9GLOM</name>
<dbReference type="SMART" id="SM00225">
    <property type="entry name" value="BTB"/>
    <property type="match status" value="1"/>
</dbReference>
<dbReference type="PROSITE" id="PS51886">
    <property type="entry name" value="TLDC"/>
    <property type="match status" value="1"/>
</dbReference>
<dbReference type="InterPro" id="IPR051481">
    <property type="entry name" value="BTB-POZ/Galectin-3-binding"/>
</dbReference>
<accession>A0A9N8ZYW7</accession>
<dbReference type="EMBL" id="CAJVPI010000272">
    <property type="protein sequence ID" value="CAG8511455.1"/>
    <property type="molecule type" value="Genomic_DNA"/>
</dbReference>
<evidence type="ECO:0000259" key="2">
    <source>
        <dbReference type="PROSITE" id="PS51886"/>
    </source>
</evidence>
<dbReference type="Pfam" id="PF07534">
    <property type="entry name" value="TLD"/>
    <property type="match status" value="1"/>
</dbReference>
<dbReference type="Gene3D" id="3.30.710.10">
    <property type="entry name" value="Potassium Channel Kv1.1, Chain A"/>
    <property type="match status" value="1"/>
</dbReference>
<dbReference type="InterPro" id="IPR011705">
    <property type="entry name" value="BACK"/>
</dbReference>
<gene>
    <name evidence="3" type="ORF">PBRASI_LOCUS3134</name>
</gene>
<dbReference type="InterPro" id="IPR006571">
    <property type="entry name" value="TLDc_dom"/>
</dbReference>
<dbReference type="Pfam" id="PF00651">
    <property type="entry name" value="BTB"/>
    <property type="match status" value="1"/>
</dbReference>
<dbReference type="OrthoDB" id="25620at2759"/>